<keyword evidence="2" id="KW-1185">Reference proteome</keyword>
<dbReference type="EMBL" id="VUJX02000016">
    <property type="protein sequence ID" value="KAL0929632.1"/>
    <property type="molecule type" value="Genomic_DNA"/>
</dbReference>
<evidence type="ECO:0000313" key="2">
    <source>
        <dbReference type="Proteomes" id="UP000805649"/>
    </source>
</evidence>
<reference evidence="1 2" key="1">
    <citation type="journal article" date="2020" name="Phytopathology">
        <title>Genome Sequence Resources of Colletotrichum truncatum, C. plurivorum, C. musicola, and C. sojae: Four Species Pathogenic to Soybean (Glycine max).</title>
        <authorList>
            <person name="Rogerio F."/>
            <person name="Boufleur T.R."/>
            <person name="Ciampi-Guillardi M."/>
            <person name="Sukno S.A."/>
            <person name="Thon M.R."/>
            <person name="Massola Junior N.S."/>
            <person name="Baroncelli R."/>
        </authorList>
    </citation>
    <scope>NUCLEOTIDE SEQUENCE [LARGE SCALE GENOMIC DNA]</scope>
    <source>
        <strain evidence="1 2">CMES1059</strain>
    </source>
</reference>
<accession>A0ACC3YCR2</accession>
<protein>
    <submittedName>
        <fullName evidence="1">Uncharacterized protein</fullName>
    </submittedName>
</protein>
<sequence length="213" mass="23649">MAGRLVFLARMALTLTGNMKNIVSQAPDPPWDVEDFLENVDLLMGTLQPIPITPAGSEQSNISKLKKSLALSCYLCDGFCEYYSRLVEEKLEGRFDLFQDWKDVRYMSWSIEEFTMVVRGLTTEIKSFHKGSMQITKEEKTLIESMHGMVKKLPSQTPSTSTSEIANTTSQPSSRALTSGSGQQSVLSAEPYGDPPPPYRAGSAGSRRPPKWS</sequence>
<comment type="caution">
    <text evidence="1">The sequence shown here is derived from an EMBL/GenBank/DDBJ whole genome shotgun (WGS) entry which is preliminary data.</text>
</comment>
<name>A0ACC3YCR2_COLTU</name>
<organism evidence="1 2">
    <name type="scientific">Colletotrichum truncatum</name>
    <name type="common">Anthracnose fungus</name>
    <name type="synonym">Colletotrichum capsici</name>
    <dbReference type="NCBI Taxonomy" id="5467"/>
    <lineage>
        <taxon>Eukaryota</taxon>
        <taxon>Fungi</taxon>
        <taxon>Dikarya</taxon>
        <taxon>Ascomycota</taxon>
        <taxon>Pezizomycotina</taxon>
        <taxon>Sordariomycetes</taxon>
        <taxon>Hypocreomycetidae</taxon>
        <taxon>Glomerellales</taxon>
        <taxon>Glomerellaceae</taxon>
        <taxon>Colletotrichum</taxon>
        <taxon>Colletotrichum truncatum species complex</taxon>
    </lineage>
</organism>
<gene>
    <name evidence="1" type="ORF">CTRU02_215531</name>
</gene>
<proteinExistence type="predicted"/>
<dbReference type="Proteomes" id="UP000805649">
    <property type="component" value="Unassembled WGS sequence"/>
</dbReference>
<evidence type="ECO:0000313" key="1">
    <source>
        <dbReference type="EMBL" id="KAL0929632.1"/>
    </source>
</evidence>